<dbReference type="InterPro" id="IPR010718">
    <property type="entry name" value="DUF1294"/>
</dbReference>
<protein>
    <recommendedName>
        <fullName evidence="4">DUF1294 domain-containing protein</fullName>
    </recommendedName>
</protein>
<dbReference type="EnsemblBacteria" id="ABD41279">
    <property type="protein sequence ID" value="ABD41279"/>
    <property type="gene ID" value="Mhun_1548"/>
</dbReference>
<name>Q2FNT5_METHJ</name>
<accession>Q2FNT5</accession>
<dbReference type="KEGG" id="mhu:Mhun_1548"/>
<evidence type="ECO:0008006" key="4">
    <source>
        <dbReference type="Google" id="ProtNLM"/>
    </source>
</evidence>
<dbReference type="eggNOG" id="arCOG04983">
    <property type="taxonomic scope" value="Archaea"/>
</dbReference>
<dbReference type="RefSeq" id="WP_011448544.1">
    <property type="nucleotide sequence ID" value="NC_007796.1"/>
</dbReference>
<organism evidence="2 3">
    <name type="scientific">Methanospirillum hungatei JF-1 (strain ATCC 27890 / DSM 864 / NBRC 100397 / JF-1)</name>
    <dbReference type="NCBI Taxonomy" id="323259"/>
    <lineage>
        <taxon>Archaea</taxon>
        <taxon>Methanobacteriati</taxon>
        <taxon>Methanobacteriota</taxon>
        <taxon>Stenosarchaea group</taxon>
        <taxon>Methanomicrobia</taxon>
        <taxon>Methanomicrobiales</taxon>
        <taxon>Methanospirillaceae</taxon>
        <taxon>Methanospirillum</taxon>
    </lineage>
</organism>
<dbReference type="OrthoDB" id="53377at2157"/>
<feature type="transmembrane region" description="Helical" evidence="1">
    <location>
        <begin position="6"/>
        <end position="23"/>
    </location>
</feature>
<evidence type="ECO:0000313" key="3">
    <source>
        <dbReference type="Proteomes" id="UP000001941"/>
    </source>
</evidence>
<dbReference type="HOGENOM" id="CLU_091970_3_2_2"/>
<dbReference type="InParanoid" id="Q2FNT5"/>
<feature type="transmembrane region" description="Helical" evidence="1">
    <location>
        <begin position="65"/>
        <end position="89"/>
    </location>
</feature>
<dbReference type="GeneID" id="3923225"/>
<keyword evidence="1" id="KW-0812">Transmembrane</keyword>
<dbReference type="STRING" id="323259.Mhun_1548"/>
<proteinExistence type="predicted"/>
<evidence type="ECO:0000256" key="1">
    <source>
        <dbReference type="SAM" id="Phobius"/>
    </source>
</evidence>
<evidence type="ECO:0000313" key="2">
    <source>
        <dbReference type="EMBL" id="ABD41279.1"/>
    </source>
</evidence>
<dbReference type="Proteomes" id="UP000001941">
    <property type="component" value="Chromosome"/>
</dbReference>
<sequence length="91" mass="10569">MNSIFFIPYFILNIISFALFGYDKHRAMREEYRLSERNLITVAFFGPFGAYAGMRIFRHKIRKPLFSIMVPVFILIHAGIYALLLSAFLSG</sequence>
<keyword evidence="1" id="KW-1133">Transmembrane helix</keyword>
<reference evidence="3" key="1">
    <citation type="journal article" date="2016" name="Stand. Genomic Sci.">
        <title>Complete genome sequence of Methanospirillum hungatei type strain JF1.</title>
        <authorList>
            <person name="Gunsalus R.P."/>
            <person name="Cook L.E."/>
            <person name="Crable B."/>
            <person name="Rohlin L."/>
            <person name="McDonald E."/>
            <person name="Mouttaki H."/>
            <person name="Sieber J.R."/>
            <person name="Poweleit N."/>
            <person name="Zhou H."/>
            <person name="Lapidus A.L."/>
            <person name="Daligault H.E."/>
            <person name="Land M."/>
            <person name="Gilna P."/>
            <person name="Ivanova N."/>
            <person name="Kyrpides N."/>
            <person name="Culley D.E."/>
            <person name="McInerney M.J."/>
        </authorList>
    </citation>
    <scope>NUCLEOTIDE SEQUENCE [LARGE SCALE GENOMIC DNA]</scope>
    <source>
        <strain evidence="3">ATCC 27890 / DSM 864 / NBRC 100397 / JF-1</strain>
    </source>
</reference>
<keyword evidence="1" id="KW-0472">Membrane</keyword>
<dbReference type="Pfam" id="PF06961">
    <property type="entry name" value="DUF1294"/>
    <property type="match status" value="1"/>
</dbReference>
<keyword evidence="3" id="KW-1185">Reference proteome</keyword>
<dbReference type="EMBL" id="CP000254">
    <property type="protein sequence ID" value="ABD41279.1"/>
    <property type="molecule type" value="Genomic_DNA"/>
</dbReference>
<gene>
    <name evidence="2" type="ordered locus">Mhun_1548</name>
</gene>
<dbReference type="AlphaFoldDB" id="Q2FNT5"/>